<evidence type="ECO:0000313" key="5">
    <source>
        <dbReference type="RefSeq" id="XP_033776290.1"/>
    </source>
</evidence>
<dbReference type="PANTHER" id="PTHR47899:SF1">
    <property type="entry name" value="COILED-COIL DOMAIN-CONTAINING PROTEIN 171"/>
    <property type="match status" value="1"/>
</dbReference>
<evidence type="ECO:0000313" key="2">
    <source>
        <dbReference type="Proteomes" id="UP000515159"/>
    </source>
</evidence>
<keyword evidence="2" id="KW-1185">Reference proteome</keyword>
<sequence>MTSTFTNGSSQEIKRLQKIIRDLQSELRNLQNGCQIGEDNTAELRRRINQFEKEKLDITAKHNEEVFKCETHITKLRSQVEKGEATRQRLEYELAVTRKDANAERCAFEERLVSGSKLQEQHKAQNEDLQEKMNTLEEIFRNSQRNWQERLQQLEADLEEKKSIIQSCNIESELLMAEKHKLETILKDQDRKLQDVHRKIQEMETIRNTQMETLGHQANELEYSHEREDRLKQELETITDRMKKLEENIEAERAAHLESKFNSEIIQLRIRDLEGNLQVEKASHAEVASHLDMLKHQFREVEHAYEREKCMADEATSKLKTLEQDYSLTMNHLTEEIEGKNRKITELSVRLKNNETNSKELQEELTLAKKHQSDIEQIHESSMRDLELLLASFTVSGQRTSGIHKEKDKSLRPAVVLETLRHTLTEYQNKHVDTSNELEKTRQSFKMMSKELESSKEIAWSLGKNCKEAQGNISEANKELNHLRAKCTDREALIGTLKMELQNTQHCWEKEKVLVTESDKEIQKLSKTYQKDNEEKLTFLHSLYQRLIAGCVLIKQPESMLGKFSWLELCAVLQENVEVLISDLNRANEKVSYLENACKNKSDTMKELHQTHEAALGKLAEQIKEKDSSWQKEKKEMELHYSAVLTEVNARAQKFQGTAEKTKEKIVDVEKVKDKMAFENSHIKNVLIHTQNEHKALLTACALLAGAFYPLYSRSCALSVQRDFLQDQVNVCEVLKQEIRLLAQALSDAEKKKQDDTRKNTKKFQGMIRIFRKGVIVVLAVNRFQHLGRSCSSLFTWMEGFKEGTGIIVCMGGSRRNHDLSRYQKEQNYSHEALNWFTSSDLLAAILSSISDLQEVIYKKDIHSRSCRHLVVTGARSSFSKLMDKLSMLMQNVPVGNNQFTGCGEKNSLAHRLAHGLHRANSQALKVGAKAQVPIMKSLAVLQKQLLEFTQRLHTTEVERRSLRMELAELKSNANNFKIENDKLHHLQEEIQALKQSKSVPFEKFGSACEELNSALYREQQAQILLIEQAQQLQKLNYRLELHSTGEAEKEQTLNEAVKSLSEAKMELRRKDQSLRQLNRHFTQLEQDKRRLEENIREAECALRMAAKDKELMTSHMKGVEIILHKVRDQISLSWTTTTKNEFTLILPKLHPETFTMKGQMCGPEVLACQNMIKSFMDVYQLTCSRIVTLEREITSHKKHIAALKSELQKACLRENESLHSAKHKNSDLSVVSGAAYQLEKKTLSECFPLQTVPDNSYGFQQDGLGNSRSHSPFYTLTSNIAGTKRAIQSGY</sequence>
<proteinExistence type="predicted"/>
<gene>
    <name evidence="3 4 5" type="primary">CCDC171</name>
</gene>
<reference evidence="3 4" key="1">
    <citation type="submission" date="2025-04" db="UniProtKB">
        <authorList>
            <consortium name="RefSeq"/>
        </authorList>
    </citation>
    <scope>IDENTIFICATION</scope>
</reference>
<feature type="coiled-coil region" evidence="1">
    <location>
        <begin position="6"/>
        <end position="93"/>
    </location>
</feature>
<evidence type="ECO:0000313" key="4">
    <source>
        <dbReference type="RefSeq" id="XP_033776280.1"/>
    </source>
</evidence>
<feature type="coiled-coil region" evidence="1">
    <location>
        <begin position="1051"/>
        <end position="1109"/>
    </location>
</feature>
<dbReference type="CTD" id="203238"/>
<dbReference type="RefSeq" id="XP_033776271.1">
    <property type="nucleotide sequence ID" value="XM_033920380.1"/>
</dbReference>
<dbReference type="RefSeq" id="XP_033776290.1">
    <property type="nucleotide sequence ID" value="XM_033920399.1"/>
</dbReference>
<feature type="coiled-coil region" evidence="1">
    <location>
        <begin position="305"/>
        <end position="371"/>
    </location>
</feature>
<dbReference type="RefSeq" id="XP_033776280.1">
    <property type="nucleotide sequence ID" value="XM_033920389.1"/>
</dbReference>
<feature type="coiled-coil region" evidence="1">
    <location>
        <begin position="417"/>
        <end position="486"/>
    </location>
</feature>
<dbReference type="GeneID" id="117348353"/>
<feature type="coiled-coil region" evidence="1">
    <location>
        <begin position="953"/>
        <end position="997"/>
    </location>
</feature>
<name>A0A6P8P5Z7_GEOSA</name>
<protein>
    <submittedName>
        <fullName evidence="3 4">Coiled-coil domain-containing protein 171 isoform X1</fullName>
    </submittedName>
</protein>
<keyword evidence="1" id="KW-0175">Coiled coil</keyword>
<accession>A0A6P8P5Z7</accession>
<dbReference type="Proteomes" id="UP000515159">
    <property type="component" value="Chromosome 1"/>
</dbReference>
<organism evidence="2 5">
    <name type="scientific">Geotrypetes seraphini</name>
    <name type="common">Gaboon caecilian</name>
    <name type="synonym">Caecilia seraphini</name>
    <dbReference type="NCBI Taxonomy" id="260995"/>
    <lineage>
        <taxon>Eukaryota</taxon>
        <taxon>Metazoa</taxon>
        <taxon>Chordata</taxon>
        <taxon>Craniata</taxon>
        <taxon>Vertebrata</taxon>
        <taxon>Euteleostomi</taxon>
        <taxon>Amphibia</taxon>
        <taxon>Gymnophiona</taxon>
        <taxon>Geotrypetes</taxon>
    </lineage>
</organism>
<feature type="coiled-coil region" evidence="1">
    <location>
        <begin position="119"/>
        <end position="255"/>
    </location>
</feature>
<dbReference type="KEGG" id="gsh:117348353"/>
<evidence type="ECO:0000256" key="1">
    <source>
        <dbReference type="SAM" id="Coils"/>
    </source>
</evidence>
<dbReference type="InterPro" id="IPR038820">
    <property type="entry name" value="CCDC171"/>
</dbReference>
<dbReference type="OrthoDB" id="287623at2759"/>
<dbReference type="PANTHER" id="PTHR47899">
    <property type="entry name" value="COILED-COIL DOMAIN-CONTAINING PROTEIN 171"/>
    <property type="match status" value="1"/>
</dbReference>
<evidence type="ECO:0000313" key="3">
    <source>
        <dbReference type="RefSeq" id="XP_033776271.1"/>
    </source>
</evidence>